<evidence type="ECO:0000313" key="3">
    <source>
        <dbReference type="Proteomes" id="UP000199421"/>
    </source>
</evidence>
<dbReference type="Gene3D" id="3.90.190.10">
    <property type="entry name" value="Protein tyrosine phosphatase superfamily"/>
    <property type="match status" value="1"/>
</dbReference>
<evidence type="ECO:0000256" key="1">
    <source>
        <dbReference type="SAM" id="SignalP"/>
    </source>
</evidence>
<dbReference type="STRING" id="407022.SAMN05661044_05138"/>
<dbReference type="RefSeq" id="WP_093331505.1">
    <property type="nucleotide sequence ID" value="NZ_FOAF01000012.1"/>
</dbReference>
<proteinExistence type="predicted"/>
<dbReference type="Pfam" id="PF13350">
    <property type="entry name" value="Y_phosphatase3"/>
    <property type="match status" value="1"/>
</dbReference>
<dbReference type="Proteomes" id="UP000199421">
    <property type="component" value="Unassembled WGS sequence"/>
</dbReference>
<accession>A0A1H7Y9E1</accession>
<dbReference type="InterPro" id="IPR029021">
    <property type="entry name" value="Prot-tyrosine_phosphatase-like"/>
</dbReference>
<dbReference type="InterPro" id="IPR026893">
    <property type="entry name" value="Tyr/Ser_Pase_IphP-type"/>
</dbReference>
<gene>
    <name evidence="2" type="ORF">SAMN05661044_05138</name>
</gene>
<feature type="signal peptide" evidence="1">
    <location>
        <begin position="1"/>
        <end position="24"/>
    </location>
</feature>
<dbReference type="AlphaFoldDB" id="A0A1H7Y9E1"/>
<dbReference type="SUPFAM" id="SSF52799">
    <property type="entry name" value="(Phosphotyrosine protein) phosphatases II"/>
    <property type="match status" value="1"/>
</dbReference>
<reference evidence="3" key="1">
    <citation type="submission" date="2016-10" db="EMBL/GenBank/DDBJ databases">
        <authorList>
            <person name="Varghese N."/>
            <person name="Submissions S."/>
        </authorList>
    </citation>
    <scope>NUCLEOTIDE SEQUENCE [LARGE SCALE GENOMIC DNA]</scope>
    <source>
        <strain evidence="3">DSM 18733</strain>
    </source>
</reference>
<keyword evidence="3" id="KW-1185">Reference proteome</keyword>
<dbReference type="EMBL" id="FOAF01000012">
    <property type="protein sequence ID" value="SEM41938.1"/>
    <property type="molecule type" value="Genomic_DNA"/>
</dbReference>
<evidence type="ECO:0000313" key="2">
    <source>
        <dbReference type="EMBL" id="SEM41938.1"/>
    </source>
</evidence>
<keyword evidence="1" id="KW-0732">Signal</keyword>
<dbReference type="OrthoDB" id="1188001at2"/>
<feature type="chain" id="PRO_5011720519" evidence="1">
    <location>
        <begin position="25"/>
        <end position="279"/>
    </location>
</feature>
<sequence>MNKKTAFKKIFTLLLLASFLPFTGKSQIADSSRRLVKMERAANFRDIGGYMTATGKKVKWGEIYRSAEISRLTDQDLKTFKDRNIKQVFDFRGKEEAAAAADKLPEGTHYTLCSAGSNHLGKDAMPNLKDLNKLPNFLIDFYGNVDSLAIRYKPLFQAMLTSADKEAILYHCTGGRDRTGIATALILYSLGVPQKTIEEDYIASNYYLKNSNKAMFSKMGTLSDEQIEAISTALELKPVYLQTTFKALEKRYGSIDQFFKDGLGINEQARKELVDKYTE</sequence>
<dbReference type="GO" id="GO:0004721">
    <property type="term" value="F:phosphoprotein phosphatase activity"/>
    <property type="evidence" value="ECO:0007669"/>
    <property type="project" value="InterPro"/>
</dbReference>
<name>A0A1H7Y9E1_OLID1</name>
<protein>
    <submittedName>
        <fullName evidence="2">Protein-tyrosine phosphatase</fullName>
    </submittedName>
</protein>
<organism evidence="2 3">
    <name type="scientific">Olivibacter domesticus</name>
    <name type="common">Pseudosphingobacterium domesticum</name>
    <dbReference type="NCBI Taxonomy" id="407022"/>
    <lineage>
        <taxon>Bacteria</taxon>
        <taxon>Pseudomonadati</taxon>
        <taxon>Bacteroidota</taxon>
        <taxon>Sphingobacteriia</taxon>
        <taxon>Sphingobacteriales</taxon>
        <taxon>Sphingobacteriaceae</taxon>
        <taxon>Olivibacter</taxon>
    </lineage>
</organism>